<dbReference type="PROSITE" id="PS50020">
    <property type="entry name" value="WW_DOMAIN_2"/>
    <property type="match status" value="1"/>
</dbReference>
<feature type="chain" id="PRO_5030161078" description="WW domain-containing protein" evidence="3">
    <location>
        <begin position="22"/>
        <end position="152"/>
    </location>
</feature>
<protein>
    <recommendedName>
        <fullName evidence="4">WW domain-containing protein</fullName>
    </recommendedName>
</protein>
<feature type="domain" description="WW" evidence="4">
    <location>
        <begin position="20"/>
        <end position="54"/>
    </location>
</feature>
<dbReference type="SMART" id="SM00456">
    <property type="entry name" value="WW"/>
    <property type="match status" value="1"/>
</dbReference>
<evidence type="ECO:0000256" key="3">
    <source>
        <dbReference type="SAM" id="SignalP"/>
    </source>
</evidence>
<dbReference type="SUPFAM" id="SSF51045">
    <property type="entry name" value="WW domain"/>
    <property type="match status" value="1"/>
</dbReference>
<evidence type="ECO:0000256" key="1">
    <source>
        <dbReference type="SAM" id="MobiDB-lite"/>
    </source>
</evidence>
<sequence length="152" mass="16440">MALARVLLLGCVALAAAQAEAEPEEWIESYDKASNRKFYYSAKTRESAWEAPEGAKIRYQDGSSSSAKAKPESSNSVMVLLGLLLPIVLPLAGLAYCYHLASKEGLADMLKTMKAKRDRSAKRRSTKAGGKSYQHGRNKLSQDGKGGRSANS</sequence>
<feature type="transmembrane region" description="Helical" evidence="2">
    <location>
        <begin position="77"/>
        <end position="101"/>
    </location>
</feature>
<reference evidence="5" key="1">
    <citation type="submission" date="2021-01" db="EMBL/GenBank/DDBJ databases">
        <authorList>
            <person name="Corre E."/>
            <person name="Pelletier E."/>
            <person name="Niang G."/>
            <person name="Scheremetjew M."/>
            <person name="Finn R."/>
            <person name="Kale V."/>
            <person name="Holt S."/>
            <person name="Cochrane G."/>
            <person name="Meng A."/>
            <person name="Brown T."/>
            <person name="Cohen L."/>
        </authorList>
    </citation>
    <scope>NUCLEOTIDE SEQUENCE</scope>
    <source>
        <strain evidence="5">UIO037</strain>
    </source>
</reference>
<feature type="compositionally biased region" description="Basic residues" evidence="1">
    <location>
        <begin position="115"/>
        <end position="126"/>
    </location>
</feature>
<feature type="region of interest" description="Disordered" evidence="1">
    <location>
        <begin position="115"/>
        <end position="152"/>
    </location>
</feature>
<dbReference type="InterPro" id="IPR001202">
    <property type="entry name" value="WW_dom"/>
</dbReference>
<keyword evidence="3" id="KW-0732">Signal</keyword>
<evidence type="ECO:0000313" key="5">
    <source>
        <dbReference type="EMBL" id="CAE2255871.1"/>
    </source>
</evidence>
<dbReference type="AlphaFoldDB" id="A0A6V4CQ68"/>
<accession>A0A6V4CQ68</accession>
<dbReference type="Pfam" id="PF00397">
    <property type="entry name" value="WW"/>
    <property type="match status" value="1"/>
</dbReference>
<gene>
    <name evidence="5" type="ORF">CPOL0286_LOCUS15526</name>
</gene>
<organism evidence="5">
    <name type="scientific">Prymnesium polylepis</name>
    <dbReference type="NCBI Taxonomy" id="72548"/>
    <lineage>
        <taxon>Eukaryota</taxon>
        <taxon>Haptista</taxon>
        <taxon>Haptophyta</taxon>
        <taxon>Prymnesiophyceae</taxon>
        <taxon>Prymnesiales</taxon>
        <taxon>Prymnesiaceae</taxon>
        <taxon>Prymnesium</taxon>
    </lineage>
</organism>
<keyword evidence="2" id="KW-1133">Transmembrane helix</keyword>
<name>A0A6V4CQ68_9EUKA</name>
<evidence type="ECO:0000259" key="4">
    <source>
        <dbReference type="PROSITE" id="PS50020"/>
    </source>
</evidence>
<dbReference type="Gene3D" id="2.20.70.10">
    <property type="match status" value="1"/>
</dbReference>
<dbReference type="InterPro" id="IPR036020">
    <property type="entry name" value="WW_dom_sf"/>
</dbReference>
<keyword evidence="2" id="KW-0812">Transmembrane</keyword>
<evidence type="ECO:0000256" key="2">
    <source>
        <dbReference type="SAM" id="Phobius"/>
    </source>
</evidence>
<dbReference type="EMBL" id="HBKO01034177">
    <property type="protein sequence ID" value="CAE2255871.1"/>
    <property type="molecule type" value="Transcribed_RNA"/>
</dbReference>
<feature type="signal peptide" evidence="3">
    <location>
        <begin position="1"/>
        <end position="21"/>
    </location>
</feature>
<keyword evidence="2" id="KW-0472">Membrane</keyword>
<proteinExistence type="predicted"/>